<proteinExistence type="inferred from homology"/>
<feature type="domain" description="Acylphosphatase-like" evidence="8">
    <location>
        <begin position="9"/>
        <end position="95"/>
    </location>
</feature>
<evidence type="ECO:0000313" key="10">
    <source>
        <dbReference type="Proteomes" id="UP000198983"/>
    </source>
</evidence>
<dbReference type="Proteomes" id="UP000198983">
    <property type="component" value="Chromosome I"/>
</dbReference>
<feature type="active site" evidence="5">
    <location>
        <position position="42"/>
    </location>
</feature>
<dbReference type="InterPro" id="IPR036046">
    <property type="entry name" value="Acylphosphatase-like_dom_sf"/>
</dbReference>
<dbReference type="PRINTS" id="PR00112">
    <property type="entry name" value="ACYLPHPHTASE"/>
</dbReference>
<dbReference type="EC" id="3.6.1.7" evidence="2 5"/>
<dbReference type="InterPro" id="IPR001792">
    <property type="entry name" value="Acylphosphatase-like_dom"/>
</dbReference>
<keyword evidence="5 6" id="KW-0378">Hydrolase</keyword>
<dbReference type="PANTHER" id="PTHR47268:SF4">
    <property type="entry name" value="ACYLPHOSPHATASE"/>
    <property type="match status" value="1"/>
</dbReference>
<reference evidence="9 10" key="1">
    <citation type="submission" date="2016-10" db="EMBL/GenBank/DDBJ databases">
        <authorList>
            <person name="de Groot N.N."/>
        </authorList>
    </citation>
    <scope>NUCLEOTIDE SEQUENCE [LARGE SCALE GENOMIC DNA]</scope>
    <source>
        <strain evidence="9 10">DSM 22024</strain>
    </source>
</reference>
<evidence type="ECO:0000256" key="2">
    <source>
        <dbReference type="ARBA" id="ARBA00012150"/>
    </source>
</evidence>
<sequence length="95" mass="10256">MSAPVPSTRVRVVVHGAVQGVFFRDTCRRTAGEHGVAGWVRNCPDGSVEAAFEGGPDQVRALVAWCRSGPPAARVDKVEEFPEPPEGLIGFEIRR</sequence>
<organism evidence="9 10">
    <name type="scientific">Actinopolymorpha singaporensis</name>
    <dbReference type="NCBI Taxonomy" id="117157"/>
    <lineage>
        <taxon>Bacteria</taxon>
        <taxon>Bacillati</taxon>
        <taxon>Actinomycetota</taxon>
        <taxon>Actinomycetes</taxon>
        <taxon>Propionibacteriales</taxon>
        <taxon>Actinopolymorphaceae</taxon>
        <taxon>Actinopolymorpha</taxon>
    </lineage>
</organism>
<dbReference type="Gene3D" id="3.30.70.100">
    <property type="match status" value="1"/>
</dbReference>
<evidence type="ECO:0000256" key="3">
    <source>
        <dbReference type="ARBA" id="ARBA00015991"/>
    </source>
</evidence>
<dbReference type="EMBL" id="LT629732">
    <property type="protein sequence ID" value="SDS94732.1"/>
    <property type="molecule type" value="Genomic_DNA"/>
</dbReference>
<dbReference type="RefSeq" id="WP_092655561.1">
    <property type="nucleotide sequence ID" value="NZ_LT629732.1"/>
</dbReference>
<dbReference type="PROSITE" id="PS00150">
    <property type="entry name" value="ACYLPHOSPHATASE_1"/>
    <property type="match status" value="1"/>
</dbReference>
<evidence type="ECO:0000256" key="6">
    <source>
        <dbReference type="RuleBase" id="RU000553"/>
    </source>
</evidence>
<evidence type="ECO:0000256" key="1">
    <source>
        <dbReference type="ARBA" id="ARBA00005614"/>
    </source>
</evidence>
<evidence type="ECO:0000256" key="5">
    <source>
        <dbReference type="PROSITE-ProRule" id="PRU00520"/>
    </source>
</evidence>
<dbReference type="PROSITE" id="PS51160">
    <property type="entry name" value="ACYLPHOSPHATASE_3"/>
    <property type="match status" value="1"/>
</dbReference>
<gene>
    <name evidence="9" type="ORF">SAMN04489717_4453</name>
</gene>
<dbReference type="AlphaFoldDB" id="A0A1H1WCL7"/>
<dbReference type="InterPro" id="IPR017968">
    <property type="entry name" value="Acylphosphatase_CS"/>
</dbReference>
<keyword evidence="10" id="KW-1185">Reference proteome</keyword>
<dbReference type="InterPro" id="IPR020456">
    <property type="entry name" value="Acylphosphatase"/>
</dbReference>
<protein>
    <recommendedName>
        <fullName evidence="3 5">Acylphosphatase</fullName>
        <ecNumber evidence="2 5">3.6.1.7</ecNumber>
    </recommendedName>
</protein>
<feature type="active site" evidence="5">
    <location>
        <position position="24"/>
    </location>
</feature>
<dbReference type="STRING" id="117157.SAMN04489717_4453"/>
<accession>A0A1H1WCL7</accession>
<evidence type="ECO:0000259" key="8">
    <source>
        <dbReference type="PROSITE" id="PS51160"/>
    </source>
</evidence>
<dbReference type="PROSITE" id="PS00151">
    <property type="entry name" value="ACYLPHOSPHATASE_2"/>
    <property type="match status" value="1"/>
</dbReference>
<dbReference type="Pfam" id="PF00708">
    <property type="entry name" value="Acylphosphatase"/>
    <property type="match status" value="1"/>
</dbReference>
<evidence type="ECO:0000313" key="9">
    <source>
        <dbReference type="EMBL" id="SDS94732.1"/>
    </source>
</evidence>
<name>A0A1H1WCL7_9ACTN</name>
<dbReference type="PANTHER" id="PTHR47268">
    <property type="entry name" value="ACYLPHOSPHATASE"/>
    <property type="match status" value="1"/>
</dbReference>
<evidence type="ECO:0000256" key="7">
    <source>
        <dbReference type="RuleBase" id="RU004168"/>
    </source>
</evidence>
<dbReference type="OrthoDB" id="3182027at2"/>
<dbReference type="GO" id="GO:0003998">
    <property type="term" value="F:acylphosphatase activity"/>
    <property type="evidence" value="ECO:0007669"/>
    <property type="project" value="UniProtKB-EC"/>
</dbReference>
<comment type="catalytic activity">
    <reaction evidence="4 5 6">
        <text>an acyl phosphate + H2O = a carboxylate + phosphate + H(+)</text>
        <dbReference type="Rhea" id="RHEA:14965"/>
        <dbReference type="ChEBI" id="CHEBI:15377"/>
        <dbReference type="ChEBI" id="CHEBI:15378"/>
        <dbReference type="ChEBI" id="CHEBI:29067"/>
        <dbReference type="ChEBI" id="CHEBI:43474"/>
        <dbReference type="ChEBI" id="CHEBI:59918"/>
        <dbReference type="EC" id="3.6.1.7"/>
    </reaction>
</comment>
<dbReference type="SUPFAM" id="SSF54975">
    <property type="entry name" value="Acylphosphatase/BLUF domain-like"/>
    <property type="match status" value="1"/>
</dbReference>
<evidence type="ECO:0000256" key="4">
    <source>
        <dbReference type="ARBA" id="ARBA00047645"/>
    </source>
</evidence>
<comment type="similarity">
    <text evidence="1 7">Belongs to the acylphosphatase family.</text>
</comment>